<evidence type="ECO:0000259" key="4">
    <source>
        <dbReference type="PROSITE" id="PS50987"/>
    </source>
</evidence>
<dbReference type="SMART" id="SM00418">
    <property type="entry name" value="HTH_ARSR"/>
    <property type="match status" value="1"/>
</dbReference>
<dbReference type="Proteomes" id="UP000623461">
    <property type="component" value="Unassembled WGS sequence"/>
</dbReference>
<dbReference type="Gene3D" id="1.10.10.10">
    <property type="entry name" value="Winged helix-like DNA-binding domain superfamily/Winged helix DNA-binding domain"/>
    <property type="match status" value="1"/>
</dbReference>
<dbReference type="InterPro" id="IPR011991">
    <property type="entry name" value="ArsR-like_HTH"/>
</dbReference>
<evidence type="ECO:0000313" key="6">
    <source>
        <dbReference type="Proteomes" id="UP000623461"/>
    </source>
</evidence>
<evidence type="ECO:0000256" key="2">
    <source>
        <dbReference type="ARBA" id="ARBA00023125"/>
    </source>
</evidence>
<sequence length="122" mass="13054">MQPDGGRTVGVTTLSTTPQKVSACGSTPVEVLERAEADRRAALLKALADPVRLQLLSIISASPGAEACVCDMTDAVQVSQPTVSHHLKTLVEAGILTRERRGSWAWFRLEVDQLAAVRSFLA</sequence>
<gene>
    <name evidence="5" type="ORF">GCM10009721_19900</name>
</gene>
<proteinExistence type="predicted"/>
<dbReference type="PRINTS" id="PR00778">
    <property type="entry name" value="HTHARSR"/>
</dbReference>
<keyword evidence="3" id="KW-0804">Transcription</keyword>
<dbReference type="InterPro" id="IPR036388">
    <property type="entry name" value="WH-like_DNA-bd_sf"/>
</dbReference>
<dbReference type="InterPro" id="IPR051081">
    <property type="entry name" value="HTH_MetalResp_TranReg"/>
</dbReference>
<feature type="domain" description="HTH arsR-type" evidence="4">
    <location>
        <begin position="32"/>
        <end position="122"/>
    </location>
</feature>
<dbReference type="EMBL" id="BMNZ01000003">
    <property type="protein sequence ID" value="GGM93842.1"/>
    <property type="molecule type" value="Genomic_DNA"/>
</dbReference>
<dbReference type="PANTHER" id="PTHR33154">
    <property type="entry name" value="TRANSCRIPTIONAL REGULATOR, ARSR FAMILY"/>
    <property type="match status" value="1"/>
</dbReference>
<evidence type="ECO:0000256" key="3">
    <source>
        <dbReference type="ARBA" id="ARBA00023163"/>
    </source>
</evidence>
<dbReference type="Pfam" id="PF01022">
    <property type="entry name" value="HTH_5"/>
    <property type="match status" value="1"/>
</dbReference>
<dbReference type="PROSITE" id="PS50987">
    <property type="entry name" value="HTH_ARSR_2"/>
    <property type="match status" value="1"/>
</dbReference>
<keyword evidence="2" id="KW-0238">DNA-binding</keyword>
<dbReference type="PANTHER" id="PTHR33154:SF18">
    <property type="entry name" value="ARSENICAL RESISTANCE OPERON REPRESSOR"/>
    <property type="match status" value="1"/>
</dbReference>
<dbReference type="PROSITE" id="PS00846">
    <property type="entry name" value="HTH_ARSR_1"/>
    <property type="match status" value="1"/>
</dbReference>
<keyword evidence="6" id="KW-1185">Reference proteome</keyword>
<organism evidence="5 6">
    <name type="scientific">Terrabacter tumescens</name>
    <dbReference type="NCBI Taxonomy" id="60443"/>
    <lineage>
        <taxon>Bacteria</taxon>
        <taxon>Bacillati</taxon>
        <taxon>Actinomycetota</taxon>
        <taxon>Actinomycetes</taxon>
        <taxon>Micrococcales</taxon>
        <taxon>Intrasporangiaceae</taxon>
        <taxon>Terrabacter</taxon>
    </lineage>
</organism>
<evidence type="ECO:0000256" key="1">
    <source>
        <dbReference type="ARBA" id="ARBA00023015"/>
    </source>
</evidence>
<dbReference type="InterPro" id="IPR036390">
    <property type="entry name" value="WH_DNA-bd_sf"/>
</dbReference>
<reference evidence="6" key="1">
    <citation type="journal article" date="2019" name="Int. J. Syst. Evol. Microbiol.">
        <title>The Global Catalogue of Microorganisms (GCM) 10K type strain sequencing project: providing services to taxonomists for standard genome sequencing and annotation.</title>
        <authorList>
            <consortium name="The Broad Institute Genomics Platform"/>
            <consortium name="The Broad Institute Genome Sequencing Center for Infectious Disease"/>
            <person name="Wu L."/>
            <person name="Ma J."/>
        </authorList>
    </citation>
    <scope>NUCLEOTIDE SEQUENCE [LARGE SCALE GENOMIC DNA]</scope>
    <source>
        <strain evidence="6">JCM 1365</strain>
    </source>
</reference>
<comment type="caution">
    <text evidence="5">The sequence shown here is derived from an EMBL/GenBank/DDBJ whole genome shotgun (WGS) entry which is preliminary data.</text>
</comment>
<protein>
    <recommendedName>
        <fullName evidence="4">HTH arsR-type domain-containing protein</fullName>
    </recommendedName>
</protein>
<dbReference type="InterPro" id="IPR001845">
    <property type="entry name" value="HTH_ArsR_DNA-bd_dom"/>
</dbReference>
<dbReference type="NCBIfam" id="NF033788">
    <property type="entry name" value="HTH_metalloreg"/>
    <property type="match status" value="1"/>
</dbReference>
<evidence type="ECO:0000313" key="5">
    <source>
        <dbReference type="EMBL" id="GGM93842.1"/>
    </source>
</evidence>
<dbReference type="SUPFAM" id="SSF46785">
    <property type="entry name" value="Winged helix' DNA-binding domain"/>
    <property type="match status" value="1"/>
</dbReference>
<name>A0ABQ2HXQ0_9MICO</name>
<dbReference type="CDD" id="cd00090">
    <property type="entry name" value="HTH_ARSR"/>
    <property type="match status" value="1"/>
</dbReference>
<dbReference type="InterPro" id="IPR018334">
    <property type="entry name" value="ArsR_HTH"/>
</dbReference>
<keyword evidence="1" id="KW-0805">Transcription regulation</keyword>
<accession>A0ABQ2HXQ0</accession>